<reference evidence="2 3" key="1">
    <citation type="journal article" date="2016" name="Mol. Biol. Evol.">
        <title>Comparative Genomics of Early-Diverging Mushroom-Forming Fungi Provides Insights into the Origins of Lignocellulose Decay Capabilities.</title>
        <authorList>
            <person name="Nagy L.G."/>
            <person name="Riley R."/>
            <person name="Tritt A."/>
            <person name="Adam C."/>
            <person name="Daum C."/>
            <person name="Floudas D."/>
            <person name="Sun H."/>
            <person name="Yadav J.S."/>
            <person name="Pangilinan J."/>
            <person name="Larsson K.H."/>
            <person name="Matsuura K."/>
            <person name="Barry K."/>
            <person name="Labutti K."/>
            <person name="Kuo R."/>
            <person name="Ohm R.A."/>
            <person name="Bhattacharya S.S."/>
            <person name="Shirouzu T."/>
            <person name="Yoshinaga Y."/>
            <person name="Martin F.M."/>
            <person name="Grigoriev I.V."/>
            <person name="Hibbett D.S."/>
        </authorList>
    </citation>
    <scope>NUCLEOTIDE SEQUENCE [LARGE SCALE GENOMIC DNA]</scope>
    <source>
        <strain evidence="2 3">HHB12029</strain>
    </source>
</reference>
<name>A0A166NCQ5_EXIGL</name>
<keyword evidence="3" id="KW-1185">Reference proteome</keyword>
<organism evidence="2 3">
    <name type="scientific">Exidia glandulosa HHB12029</name>
    <dbReference type="NCBI Taxonomy" id="1314781"/>
    <lineage>
        <taxon>Eukaryota</taxon>
        <taxon>Fungi</taxon>
        <taxon>Dikarya</taxon>
        <taxon>Basidiomycota</taxon>
        <taxon>Agaricomycotina</taxon>
        <taxon>Agaricomycetes</taxon>
        <taxon>Auriculariales</taxon>
        <taxon>Exidiaceae</taxon>
        <taxon>Exidia</taxon>
    </lineage>
</organism>
<evidence type="ECO:0000313" key="3">
    <source>
        <dbReference type="Proteomes" id="UP000077266"/>
    </source>
</evidence>
<feature type="region of interest" description="Disordered" evidence="1">
    <location>
        <begin position="170"/>
        <end position="192"/>
    </location>
</feature>
<proteinExistence type="predicted"/>
<protein>
    <submittedName>
        <fullName evidence="2">Uncharacterized protein</fullName>
    </submittedName>
</protein>
<accession>A0A166NCQ5</accession>
<dbReference type="InParanoid" id="A0A166NCQ5"/>
<dbReference type="Proteomes" id="UP000077266">
    <property type="component" value="Unassembled WGS sequence"/>
</dbReference>
<evidence type="ECO:0000313" key="2">
    <source>
        <dbReference type="EMBL" id="KZV79012.1"/>
    </source>
</evidence>
<gene>
    <name evidence="2" type="ORF">EXIGLDRAFT_489863</name>
</gene>
<dbReference type="AlphaFoldDB" id="A0A166NCQ5"/>
<dbReference type="EMBL" id="KV426700">
    <property type="protein sequence ID" value="KZV79012.1"/>
    <property type="molecule type" value="Genomic_DNA"/>
</dbReference>
<sequence>MSTRALERSRSAFNPRLRPGDSSLRPRELWAAHLSSSSTCNCRRRWGDCSQYLRQVSSAHLSRSSTYQTYVPAADSSERWTDRRGRLCIAHDGHKNLYQLDAREITKPKARVLVHTMQIQNHNIFNNTFRRSGGLHMVRYFGVGRRECLHSRRFDVARLNDRLSLRSSRGRVRRRRARSDDHRIRHANSRTRASRAVSGTQSFLTCCLPPRFSRLLRVSFRPYDVDALEVPRQMRGA</sequence>
<evidence type="ECO:0000256" key="1">
    <source>
        <dbReference type="SAM" id="MobiDB-lite"/>
    </source>
</evidence>